<organism evidence="1 2">
    <name type="scientific">Crossiella cryophila</name>
    <dbReference type="NCBI Taxonomy" id="43355"/>
    <lineage>
        <taxon>Bacteria</taxon>
        <taxon>Bacillati</taxon>
        <taxon>Actinomycetota</taxon>
        <taxon>Actinomycetes</taxon>
        <taxon>Pseudonocardiales</taxon>
        <taxon>Pseudonocardiaceae</taxon>
        <taxon>Crossiella</taxon>
    </lineage>
</organism>
<comment type="caution">
    <text evidence="1">The sequence shown here is derived from an EMBL/GenBank/DDBJ whole genome shotgun (WGS) entry which is preliminary data.</text>
</comment>
<dbReference type="AlphaFoldDB" id="A0A7W7C6N8"/>
<proteinExistence type="predicted"/>
<accession>A0A7W7C6N8</accession>
<gene>
    <name evidence="1" type="ORF">HNR67_001626</name>
</gene>
<evidence type="ECO:0000313" key="2">
    <source>
        <dbReference type="Proteomes" id="UP000533598"/>
    </source>
</evidence>
<dbReference type="RefSeq" id="WP_185001472.1">
    <property type="nucleotide sequence ID" value="NZ_BAAAUI010000040.1"/>
</dbReference>
<evidence type="ECO:0000313" key="1">
    <source>
        <dbReference type="EMBL" id="MBB4675508.1"/>
    </source>
</evidence>
<sequence>MAAACPEIRIRCDPAPPEALSCARVAAEPEVALGLVAAEMAATAHRVEAAAARTAMSVYAIKIGQATVLPWALGLGWWHPDRVRLGGDGGHGWHTLHLPGAPSPVGLAELVEGIFEGHLFRVAGHLAAVRGCARPTMLGQIGFGIGTAFARAARGGADPARLSLAHQQLCATLPWLAPTGRLLPGPHGLTYLRNHCCLFWTAPDEAACRSCPRRTDEDRLST</sequence>
<name>A0A7W7C6N8_9PSEU</name>
<protein>
    <recommendedName>
        <fullName evidence="3">Ferric siderophore reductase C-terminal domain-containing protein</fullName>
    </recommendedName>
</protein>
<dbReference type="EMBL" id="JACHMH010000001">
    <property type="protein sequence ID" value="MBB4675508.1"/>
    <property type="molecule type" value="Genomic_DNA"/>
</dbReference>
<dbReference type="Proteomes" id="UP000533598">
    <property type="component" value="Unassembled WGS sequence"/>
</dbReference>
<reference evidence="1 2" key="1">
    <citation type="submission" date="2020-08" db="EMBL/GenBank/DDBJ databases">
        <title>Sequencing the genomes of 1000 actinobacteria strains.</title>
        <authorList>
            <person name="Klenk H.-P."/>
        </authorList>
    </citation>
    <scope>NUCLEOTIDE SEQUENCE [LARGE SCALE GENOMIC DNA]</scope>
    <source>
        <strain evidence="1 2">DSM 44230</strain>
    </source>
</reference>
<evidence type="ECO:0008006" key="3">
    <source>
        <dbReference type="Google" id="ProtNLM"/>
    </source>
</evidence>
<keyword evidence="2" id="KW-1185">Reference proteome</keyword>